<dbReference type="Proteomes" id="UP000198297">
    <property type="component" value="Unassembled WGS sequence"/>
</dbReference>
<sequence length="119" mass="13563">MELQRTAVVKLSVPNDRRDDLKETMNTFRNAAQRFADRGWEGNNDGYVITSRSQLQPYLYDDIRDETGLHSDLCVAAVNHAADALRGVVERMKESEKVSKPVFTSNTTVYNCSVEERSY</sequence>
<gene>
    <name evidence="1" type="ORF">SAMN06266787_11219</name>
</gene>
<name>A0A238YFQ2_HALEZ</name>
<protein>
    <recommendedName>
        <fullName evidence="3">Transposase</fullName>
    </recommendedName>
</protein>
<evidence type="ECO:0000313" key="1">
    <source>
        <dbReference type="EMBL" id="SNR70096.1"/>
    </source>
</evidence>
<organism evidence="1 2">
    <name type="scientific">Halorubrum ezzemoulense</name>
    <name type="common">Halorubrum chaoviator</name>
    <dbReference type="NCBI Taxonomy" id="337243"/>
    <lineage>
        <taxon>Archaea</taxon>
        <taxon>Methanobacteriati</taxon>
        <taxon>Methanobacteriota</taxon>
        <taxon>Stenosarchaea group</taxon>
        <taxon>Halobacteria</taxon>
        <taxon>Halobacteriales</taxon>
        <taxon>Haloferacaceae</taxon>
        <taxon>Halorubrum</taxon>
    </lineage>
</organism>
<reference evidence="1 2" key="1">
    <citation type="submission" date="2017-06" db="EMBL/GenBank/DDBJ databases">
        <authorList>
            <person name="Kim H.J."/>
            <person name="Triplett B.A."/>
        </authorList>
    </citation>
    <scope>NUCLEOTIDE SEQUENCE [LARGE SCALE GENOMIC DNA]</scope>
    <source>
        <strain evidence="1 2">DSM 19316</strain>
    </source>
</reference>
<dbReference type="RefSeq" id="WP_208613649.1">
    <property type="nucleotide sequence ID" value="NZ_FZNK01000012.1"/>
</dbReference>
<evidence type="ECO:0008006" key="3">
    <source>
        <dbReference type="Google" id="ProtNLM"/>
    </source>
</evidence>
<proteinExistence type="predicted"/>
<dbReference type="EMBL" id="FZNK01000012">
    <property type="protein sequence ID" value="SNR70096.1"/>
    <property type="molecule type" value="Genomic_DNA"/>
</dbReference>
<evidence type="ECO:0000313" key="2">
    <source>
        <dbReference type="Proteomes" id="UP000198297"/>
    </source>
</evidence>
<accession>A0A238YFQ2</accession>
<dbReference type="AlphaFoldDB" id="A0A238YFQ2"/>